<keyword evidence="2" id="KW-1185">Reference proteome</keyword>
<evidence type="ECO:0000313" key="1">
    <source>
        <dbReference type="EMBL" id="PSJ38070.1"/>
    </source>
</evidence>
<dbReference type="RefSeq" id="WP_106514883.1">
    <property type="nucleotide sequence ID" value="NZ_PXYI01000007.1"/>
</dbReference>
<name>A0A2P7QJF5_9SPHN</name>
<evidence type="ECO:0000313" key="2">
    <source>
        <dbReference type="Proteomes" id="UP000241167"/>
    </source>
</evidence>
<dbReference type="AlphaFoldDB" id="A0A2P7QJF5"/>
<accession>A0A2P7QJF5</accession>
<dbReference type="Proteomes" id="UP000241167">
    <property type="component" value="Unassembled WGS sequence"/>
</dbReference>
<protein>
    <recommendedName>
        <fullName evidence="3">Sulfatase-modifying factor protein</fullName>
    </recommendedName>
</protein>
<dbReference type="OrthoDB" id="7575096at2"/>
<comment type="caution">
    <text evidence="1">The sequence shown here is derived from an EMBL/GenBank/DDBJ whole genome shotgun (WGS) entry which is preliminary data.</text>
</comment>
<reference evidence="1 2" key="1">
    <citation type="submission" date="2018-03" db="EMBL/GenBank/DDBJ databases">
        <title>The draft genome of Sphingosinicella sp. GL-C-18.</title>
        <authorList>
            <person name="Liu L."/>
            <person name="Li L."/>
            <person name="Liang L."/>
            <person name="Zhang X."/>
            <person name="Wang T."/>
        </authorList>
    </citation>
    <scope>NUCLEOTIDE SEQUENCE [LARGE SCALE GENOMIC DNA]</scope>
    <source>
        <strain evidence="1 2">GL-C-18</strain>
    </source>
</reference>
<proteinExistence type="predicted"/>
<sequence>MPRCSGSPEIGGQNVSLIPWDQPATLIDLDGKAPIIGTIRDCAMHFALFKPFAQAQARVLLTKPVAREGRKTRTWILEPDEIAQLSVRLKEEG</sequence>
<organism evidence="1 2">
    <name type="scientific">Allosphingosinicella deserti</name>
    <dbReference type="NCBI Taxonomy" id="2116704"/>
    <lineage>
        <taxon>Bacteria</taxon>
        <taxon>Pseudomonadati</taxon>
        <taxon>Pseudomonadota</taxon>
        <taxon>Alphaproteobacteria</taxon>
        <taxon>Sphingomonadales</taxon>
        <taxon>Sphingomonadaceae</taxon>
        <taxon>Allosphingosinicella</taxon>
    </lineage>
</organism>
<gene>
    <name evidence="1" type="ORF">C7I55_20515</name>
</gene>
<evidence type="ECO:0008006" key="3">
    <source>
        <dbReference type="Google" id="ProtNLM"/>
    </source>
</evidence>
<dbReference type="EMBL" id="PXYI01000007">
    <property type="protein sequence ID" value="PSJ38070.1"/>
    <property type="molecule type" value="Genomic_DNA"/>
</dbReference>